<dbReference type="Gene3D" id="2.80.10.50">
    <property type="match status" value="1"/>
</dbReference>
<comment type="caution">
    <text evidence="1">The sequence shown here is derived from an EMBL/GenBank/DDBJ whole genome shotgun (WGS) entry which is preliminary data.</text>
</comment>
<evidence type="ECO:0000313" key="2">
    <source>
        <dbReference type="Proteomes" id="UP000015100"/>
    </source>
</evidence>
<dbReference type="HOGENOM" id="CLU_1795998_0_0_1"/>
<reference evidence="1 2" key="1">
    <citation type="journal article" date="2013" name="PLoS Genet.">
        <title>Genomic mechanisms accounting for the adaptation to parasitism in nematode-trapping fungi.</title>
        <authorList>
            <person name="Meerupati T."/>
            <person name="Andersson K.M."/>
            <person name="Friman E."/>
            <person name="Kumar D."/>
            <person name="Tunlid A."/>
            <person name="Ahren D."/>
        </authorList>
    </citation>
    <scope>NUCLEOTIDE SEQUENCE [LARGE SCALE GENOMIC DNA]</scope>
    <source>
        <strain evidence="1 2">CBS 200.50</strain>
    </source>
</reference>
<organism evidence="1 2">
    <name type="scientific">Dactylellina haptotyla (strain CBS 200.50)</name>
    <name type="common">Nematode-trapping fungus</name>
    <name type="synonym">Monacrosporium haptotylum</name>
    <dbReference type="NCBI Taxonomy" id="1284197"/>
    <lineage>
        <taxon>Eukaryota</taxon>
        <taxon>Fungi</taxon>
        <taxon>Dikarya</taxon>
        <taxon>Ascomycota</taxon>
        <taxon>Pezizomycotina</taxon>
        <taxon>Orbiliomycetes</taxon>
        <taxon>Orbiliales</taxon>
        <taxon>Orbiliaceae</taxon>
        <taxon>Dactylellina</taxon>
    </lineage>
</organism>
<evidence type="ECO:0008006" key="3">
    <source>
        <dbReference type="Google" id="ProtNLM"/>
    </source>
</evidence>
<dbReference type="OrthoDB" id="10372592at2759"/>
<evidence type="ECO:0000313" key="1">
    <source>
        <dbReference type="EMBL" id="EPS40255.1"/>
    </source>
</evidence>
<dbReference type="OMA" id="CEWAVEE"/>
<proteinExistence type="predicted"/>
<accession>S8ABC4</accession>
<sequence>MVGLHMDDDIVDGTLESPIYADDKVDPTWMLQEVNNGKYLIKPKATTNILAGTHSRDLFAFRQEKCTAPPGEGPCFWTITETANKGIFEITREDSLDGWTVRNEKINVTPLNYSDKNKFVITPDVGVFENKEDEELESPESPLYDTNYDITNY</sequence>
<dbReference type="Proteomes" id="UP000015100">
    <property type="component" value="Unassembled WGS sequence"/>
</dbReference>
<gene>
    <name evidence="1" type="ORF">H072_5938</name>
</gene>
<dbReference type="AlphaFoldDB" id="S8ABC4"/>
<protein>
    <recommendedName>
        <fullName evidence="3">Ricin B lectin domain-containing protein</fullName>
    </recommendedName>
</protein>
<name>S8ABC4_DACHA</name>
<dbReference type="EMBL" id="AQGS01000432">
    <property type="protein sequence ID" value="EPS40255.1"/>
    <property type="molecule type" value="Genomic_DNA"/>
</dbReference>
<keyword evidence="2" id="KW-1185">Reference proteome</keyword>
<reference evidence="2" key="2">
    <citation type="submission" date="2013-04" db="EMBL/GenBank/DDBJ databases">
        <title>Genomic mechanisms accounting for the adaptation to parasitism in nematode-trapping fungi.</title>
        <authorList>
            <person name="Ahren D.G."/>
        </authorList>
    </citation>
    <scope>NUCLEOTIDE SEQUENCE [LARGE SCALE GENOMIC DNA]</scope>
    <source>
        <strain evidence="2">CBS 200.50</strain>
    </source>
</reference>